<evidence type="ECO:0000256" key="1">
    <source>
        <dbReference type="ARBA" id="ARBA00022574"/>
    </source>
</evidence>
<feature type="domain" description="NACHT" evidence="5">
    <location>
        <begin position="1296"/>
        <end position="1463"/>
    </location>
</feature>
<keyword evidence="4" id="KW-0175">Coiled coil</keyword>
<feature type="repeat" description="WD" evidence="3">
    <location>
        <begin position="2906"/>
        <end position="2947"/>
    </location>
</feature>
<dbReference type="Proteomes" id="UP000692954">
    <property type="component" value="Unassembled WGS sequence"/>
</dbReference>
<evidence type="ECO:0000313" key="7">
    <source>
        <dbReference type="Proteomes" id="UP000692954"/>
    </source>
</evidence>
<evidence type="ECO:0000259" key="5">
    <source>
        <dbReference type="Pfam" id="PF05729"/>
    </source>
</evidence>
<dbReference type="EMBL" id="CAJJDN010000164">
    <property type="protein sequence ID" value="CAD8125983.1"/>
    <property type="molecule type" value="Genomic_DNA"/>
</dbReference>
<feature type="coiled-coil region" evidence="4">
    <location>
        <begin position="717"/>
        <end position="744"/>
    </location>
</feature>
<dbReference type="InterPro" id="IPR001680">
    <property type="entry name" value="WD40_rpt"/>
</dbReference>
<protein>
    <recommendedName>
        <fullName evidence="5">NACHT domain-containing protein</fullName>
    </recommendedName>
</protein>
<dbReference type="InterPro" id="IPR007111">
    <property type="entry name" value="NACHT_NTPase"/>
</dbReference>
<feature type="repeat" description="WD" evidence="3">
    <location>
        <begin position="2823"/>
        <end position="2864"/>
    </location>
</feature>
<accession>A0A8S1RFA3</accession>
<name>A0A8S1RFA3_9CILI</name>
<organism evidence="6 7">
    <name type="scientific">Paramecium sonneborni</name>
    <dbReference type="NCBI Taxonomy" id="65129"/>
    <lineage>
        <taxon>Eukaryota</taxon>
        <taxon>Sar</taxon>
        <taxon>Alveolata</taxon>
        <taxon>Ciliophora</taxon>
        <taxon>Intramacronucleata</taxon>
        <taxon>Oligohymenophorea</taxon>
        <taxon>Peniculida</taxon>
        <taxon>Parameciidae</taxon>
        <taxon>Paramecium</taxon>
    </lineage>
</organism>
<proteinExistence type="predicted"/>
<dbReference type="OrthoDB" id="10250769at2759"/>
<dbReference type="Pfam" id="PF05729">
    <property type="entry name" value="NACHT"/>
    <property type="match status" value="1"/>
</dbReference>
<sequence>MVETNFYEFYDDQIEKKMNQRESIISVFLYQNIKDQYQLRGGGCGSAKISNQESAKVPINFANLLKRYAITIEEKALTFQDKFQREDVLIAFLWFQNNRINFQSLCQDEKLCQQYLELLLFIIEKILKSSIQYLKVSGFLFHQLLQICNDSLRVLFSSQQKNNDRYLDQNKKTLFLGFIAEIETQIDIESQNIWMNGIKFELQMMKTCLSHCRTNSEKGKELFLGLLNGIVSSITSLQPSEELIQSLIEGAKFLLQNFYDQQIQHPLKKYEVYYFFENLKWQIIKQVQLGFSVQNIINQLEDGYIKYIKKSKEWMIHYCWISMISDLIRYRPIIHKDDIQKRSFNQKTKQHMWNQLIQDKIIEILPYDKNLARVRIFIGESSHLNLFSEIKLLQEYLLNENSFKMKLLPQYINFEFDNDENQKADYYDEIIQMLFNNQESEVINKLIYLLDLTNQKLKLSIIQIFQKIKKFYSQEKSSDIIIRILIQDTSLLIKSSKKLIMKIYYIFLELEVQFFKCREKNQELIKFLQFNQITIADEFTKNLQIYIDEDKKAEHQFYQNFLQILKVSLDFLDYLIFCKTKLSQAHNIQISKVEIEKKQSQINFLNLETYITNQCKLAQTINQSIQIFKLKIQKHLQAKEANFILNQNMNLDQFKHIFFSIYNPNVFRKILEEFNILFLQVQRNLRNDLDSQIQNTKTILFLILIKKFQRRLISIQKLKFYQLNEQLQNEIEELQNSQKKESNTDNVKKEISENVYNQIFLQQKMLSELFTNILNQTFEQIQKQKLIQKLNEDIQFFQSKYPHNPESKQFILLCETVKLKLTYFQQSNLQEETQNKILECYNSFLNKIKDSAQTESTISNSSVQQEENIKQILNIKQLNLSKLIVYFKDQINEIDQKMALLKQIFNLIVKFSNNAIENQNQQEQDYIQLIKTQEIDTIIELFTNLNIKKELDIKELLEFNNIVLDEDISNNSIKNQKPAKISELLTIEPFSVYLFLFDINLNITSLFEKNQEMQVDVDQTFQDLIIELNQDETQNQQQSVFNTLNVRDNISQNFIKQSYKVRECLVYNLIVIQNYVQENQIYLKTQQLIKQVWIQEKDSNVRSILKNQELLEMQKQLFSKDLKSFAFLIQKDFEKSRKKIEELEEVLLTEDNKGEIQSQIQQAYQDFENKLENIIDMSQKLDISLIFLKDISKDLKNLKAKMDKLLSQVNSIESDIRILRGKHFSELLRIRKQKVLRTKIENQIDQIHIELETQEYDPTSGKKREEKSMLFQKKFDDFSGEINEFLWEMKERKKDIMLIKGKAGSGKSRAAKNVEEYIWMNDQQEPNWIPIYISLPQIKYPQHNLIDQGLETENYKFDKIQIREFKEAIIKGILKVIFILDSYDEMKSELIESNLYLTNRFFQEYELLMTGTKMKFIITTREEILSSIGYQTWFYGSKLENLKEVELLPFNKNQTNEYIKQYITLSVKRTVKGYYEYYNQIQGKNFSYSEYQSIWSQLEPIFNKLRDLELNQNSRLQIFSEATVQIFISAIKKDNCLKNLNNKQLLSMQKELLSLWGEEQFQRTINNAQIRLLLTTPFMNEIMVQIIPKMAQQYSSAEVIKNTLMKNYKKLKLYQIESNEIRDLQEIQVTSFEAYQKNIQQQQLKNEYRMKKNQLDSDLKNIVRKLDDNNFFESFSISNIIDFLDKDTLISNQEVITLPNEAELISQALNYNQLTPYDFYCMFINYYHNQQLLKWRDQGQIRNLESMMIDIQDFSTYLALDMSLREISSINYKQKGKLDLQHTKDDGKQYGSWEDCYFNEHLSDSEYKQFIRKCSLIQSKGSNHSFNHKSIQEFFVAQYILQLFESIQLQKTDNQSLSVSNTDLKKIEKSFYNKDQFNISQDHYQGAITLLKEKLKHIENIKQKLIYYVQLSKQTTQYVFNRAASNSMQLLNILDEYLGDQNFNSIGLSDIKLNGLSFSGSDLSKTHFENVQIDACNFNNCKMIEVQWNNIICKEQPFIKAHDNQIIFFYLNNDETKIVTISEGILKIWNYDDDQNQLKILNEAKHNFKQVFSIYLFSKFNQIIFHYEINKPNKKYFSLQSTIKNSNEQFQIIISYLCDRYSISNEEQTIAFIINGELQLFKLDDLQNALKYPNNTIEEQNINSIAISFDQNILISGHLNGQITIWDISDLQNIKKIINTNENQNNDATIVELSEKSHLLATSSNQAVKIWHIDQSLNIKQKLWIEQFDQPLQMVFSISGDVFTLRMKNYITIYNKQYPLKQDKNKKIIKIPQEQIDCAAISPNSKMMATFSLNFLSIWNIESFDNIFKIKEFEFQNRQILFVLSFSPDGNYLAANGDNKIFIWNTKDFNLIRETNLIQNAQKEYFQGIIFSSDSKFLIFYYDNYLMYLEISKKGQRLFQLGITLNNVCMTKNDELTFCCTNQKIEIWNFHTFSIMKVLVFQNIQENDVLITFSLSDDDQEMICIFQSSNQIRFEIYQLNGSLEHTLKKSQSLMIEKTIQNLLITHIEGGIFVDYLNYILDSVFMPFEIKITIAGQAAFQITKNKEFCLIQNNKSCLIKVFEQNKCILFYESEDLAISKNEDLLAVATDQALLINLQTQKIVYSNQQKDFKCICICFSQNNELLGMGFSSQKILIYQIDDIDRIVEKYTILCNSDPICIRFSTDSNYLFVNQVNNINYFDLKNEQNFKVLLTNQSQAFGKQFVLEKQQKNLFCIQDNKICLLEVEKDSKISWIERLKQRDIICCHFSAVQPKILIIGSFYQQQIILQKFDIESKILVENIEIDIEYNCYGDILFNREETQIIISQGQILRLQDIKDKNKYLFSDKNNSNIKSFKFSTECQLIISKDANQNLQLWDIKTFKLLAVLNNYPFVISNFAITQKGTLIYSFDQMIKIWNIQDLKQQYSTGNGHKGEIKYLRVSNDGKVLLSYSKSKDLFKWNLNSLKEIENKSIELIDSPCFSHDDNYTLLRLDNKDCLIEKNNIFNSKSFKYRIGFTQCINLQLYLPSNILYSSHKDKSLIVWNFDVLYNYKPKDKEQLKCKKSKIIISPDCKYLVNMDEGLFNINDNKLTKFQFDDIIQSHCMVFSKDSNYLAIETVDNKIQILSLKTKTKTVIQMQERIRSDAMIFSSDNEYFFSFSSNFIQIWNWKNEQQPSQVFPLEKQFTEEQVLLGVVENQKNEISLIFFFPKLNSLQISIIQSQPYFAQVKSFKRQINKKVGNLLDHVQLEYCMQTNILAIQNLQNILLINFQNDIDYPLLEGSNVESQYTSQLSFTSDGKFLASIALDDTIRCWDLSNQKQFKLFVFSKQYQQLIALKFINNQQIIMVTNLLNIIIINIQEFKEMAKISLKKYYIEEFFFNKNKILYGLTKYTQKDLLLLLKIDSDEIIHQFKYNIDYLEFIDEHQFLYLEKGQIILVEIGKLQNSQSQFLIQEGVKRFFVSNDKQLIATTNSKQLSLWNIKTKEEKLNMDKFDCEIMEICITNCKDKLILGMNDGSIQVYNIHEQLLNQQINPVCIKVFSKGPPLMALNSQITGCSIKTKDKDLEQFFLQKGAIKK</sequence>
<keyword evidence="7" id="KW-1185">Reference proteome</keyword>
<evidence type="ECO:0000313" key="6">
    <source>
        <dbReference type="EMBL" id="CAD8125983.1"/>
    </source>
</evidence>
<reference evidence="6" key="1">
    <citation type="submission" date="2021-01" db="EMBL/GenBank/DDBJ databases">
        <authorList>
            <consortium name="Genoscope - CEA"/>
            <person name="William W."/>
        </authorList>
    </citation>
    <scope>NUCLEOTIDE SEQUENCE</scope>
</reference>
<dbReference type="PANTHER" id="PTHR44129">
    <property type="entry name" value="WD REPEAT-CONTAINING PROTEIN POP1"/>
    <property type="match status" value="1"/>
</dbReference>
<feature type="repeat" description="WD" evidence="3">
    <location>
        <begin position="2135"/>
        <end position="2176"/>
    </location>
</feature>
<evidence type="ECO:0000256" key="3">
    <source>
        <dbReference type="PROSITE-ProRule" id="PRU00221"/>
    </source>
</evidence>
<dbReference type="SMART" id="SM00320">
    <property type="entry name" value="WD40"/>
    <property type="match status" value="14"/>
</dbReference>
<evidence type="ECO:0000256" key="4">
    <source>
        <dbReference type="SAM" id="Coils"/>
    </source>
</evidence>
<dbReference type="InterPro" id="IPR050349">
    <property type="entry name" value="WD_LIS1/nudF_dynein_reg"/>
</dbReference>
<dbReference type="PROSITE" id="PS50082">
    <property type="entry name" value="WD_REPEATS_2"/>
    <property type="match status" value="4"/>
</dbReference>
<feature type="repeat" description="WD" evidence="3">
    <location>
        <begin position="3268"/>
        <end position="3299"/>
    </location>
</feature>
<dbReference type="Pfam" id="PF00400">
    <property type="entry name" value="WD40"/>
    <property type="match status" value="3"/>
</dbReference>
<gene>
    <name evidence="6" type="ORF">PSON_ATCC_30995.1.T1640005</name>
</gene>
<feature type="coiled-coil region" evidence="4">
    <location>
        <begin position="1188"/>
        <end position="1215"/>
    </location>
</feature>
<keyword evidence="2" id="KW-0677">Repeat</keyword>
<evidence type="ECO:0000256" key="2">
    <source>
        <dbReference type="ARBA" id="ARBA00022737"/>
    </source>
</evidence>
<comment type="caution">
    <text evidence="6">The sequence shown here is derived from an EMBL/GenBank/DDBJ whole genome shotgun (WGS) entry which is preliminary data.</text>
</comment>
<keyword evidence="1 3" id="KW-0853">WD repeat</keyword>
<dbReference type="InterPro" id="IPR019775">
    <property type="entry name" value="WD40_repeat_CS"/>
</dbReference>
<dbReference type="PROSITE" id="PS00678">
    <property type="entry name" value="WD_REPEATS_1"/>
    <property type="match status" value="1"/>
</dbReference>